<keyword evidence="1" id="KW-0472">Membrane</keyword>
<keyword evidence="1" id="KW-1133">Transmembrane helix</keyword>
<dbReference type="Proteomes" id="UP000245430">
    <property type="component" value="Unassembled WGS sequence"/>
</dbReference>
<reference evidence="2 3" key="1">
    <citation type="submission" date="2018-05" db="EMBL/GenBank/DDBJ databases">
        <title>Genomic Encyclopedia of Archaeal and Bacterial Type Strains, Phase II (KMG-II): from individual species to whole genera.</title>
        <authorList>
            <person name="Goeker M."/>
        </authorList>
    </citation>
    <scope>NUCLEOTIDE SEQUENCE [LARGE SCALE GENOMIC DNA]</scope>
    <source>
        <strain evidence="2 3">DSM 22637</strain>
    </source>
</reference>
<dbReference type="EMBL" id="QGGP01000005">
    <property type="protein sequence ID" value="PWK18232.1"/>
    <property type="molecule type" value="Genomic_DNA"/>
</dbReference>
<dbReference type="Pfam" id="PF19578">
    <property type="entry name" value="DUF6090"/>
    <property type="match status" value="1"/>
</dbReference>
<dbReference type="AlphaFoldDB" id="A0A316DL37"/>
<keyword evidence="3" id="KW-1185">Reference proteome</keyword>
<evidence type="ECO:0000313" key="2">
    <source>
        <dbReference type="EMBL" id="PWK18232.1"/>
    </source>
</evidence>
<keyword evidence="1" id="KW-0812">Transmembrane</keyword>
<name>A0A316DL37_9FLAO</name>
<sequence>MENKTSKYIKYAIGEIVLVMIGILLALQVNNWNEQRKLNNEEQHLLEDLHSEFNVNLENLKTNMLINQNNQKATIDLLDMIQQKEMKENTNKLDSLFMVIFSYGSFNTTSGVLNEIINSGKLRVIKDATLRNNLTQWAGKIDNIEEDIIIRRDQMNFQLQPFFSKYAPIRNGNKYMSFASWSDKYEAKKMEDSNFGYDIEALESREFEGHLYKYLLDQDFVIMNDIELHGFIELILKQINQNLAK</sequence>
<dbReference type="RefSeq" id="WP_170109843.1">
    <property type="nucleotide sequence ID" value="NZ_QGGP01000005.1"/>
</dbReference>
<comment type="caution">
    <text evidence="2">The sequence shown here is derived from an EMBL/GenBank/DDBJ whole genome shotgun (WGS) entry which is preliminary data.</text>
</comment>
<feature type="transmembrane region" description="Helical" evidence="1">
    <location>
        <begin position="12"/>
        <end position="29"/>
    </location>
</feature>
<gene>
    <name evidence="2" type="ORF">LX78_02141</name>
</gene>
<proteinExistence type="predicted"/>
<protein>
    <submittedName>
        <fullName evidence="2">Uncharacterized protein</fullName>
    </submittedName>
</protein>
<evidence type="ECO:0000313" key="3">
    <source>
        <dbReference type="Proteomes" id="UP000245430"/>
    </source>
</evidence>
<evidence type="ECO:0000256" key="1">
    <source>
        <dbReference type="SAM" id="Phobius"/>
    </source>
</evidence>
<organism evidence="2 3">
    <name type="scientific">Xanthomarina spongicola</name>
    <dbReference type="NCBI Taxonomy" id="570520"/>
    <lineage>
        <taxon>Bacteria</taxon>
        <taxon>Pseudomonadati</taxon>
        <taxon>Bacteroidota</taxon>
        <taxon>Flavobacteriia</taxon>
        <taxon>Flavobacteriales</taxon>
        <taxon>Flavobacteriaceae</taxon>
        <taxon>Xanthomarina</taxon>
    </lineage>
</organism>
<dbReference type="InterPro" id="IPR045749">
    <property type="entry name" value="DUF6090"/>
</dbReference>
<accession>A0A316DL37</accession>